<sequence>MGSHENVLKERLEDLQKQVGRKNSFEEAVNALKTLLIENYSSASPSLKKLMYSAVRRVSTILQTRYTAPGFWFAGKGLFLEAQRLFTEPSERDNLKVCISKASEHLHEVENQPEQPSRTEDSRYLFEGHMTVDPEPPRPAWLNIYLMGELMTRMGNTFEDIDHVIEASLQFPRSVVIFLGYPSTSHHIVVIVQEIGAGPQRPPPASKAVVQKLPVVTVTKEVLERLGTETQCAVCQENLSINDSMQELPCQHLFHPPCLKPWLDEHNSCPICRHELPTDDHAYESKKERDREAEEERKGAENALPGGEYMYV</sequence>
<feature type="domain" description="RING-type" evidence="10">
    <location>
        <begin position="232"/>
        <end position="273"/>
    </location>
</feature>
<reference evidence="11 12" key="1">
    <citation type="submission" date="2024-01" db="EMBL/GenBank/DDBJ databases">
        <title>Genome assemblies of Stephania.</title>
        <authorList>
            <person name="Yang L."/>
        </authorList>
    </citation>
    <scope>NUCLEOTIDE SEQUENCE [LARGE SCALE GENOMIC DNA]</scope>
    <source>
        <strain evidence="11">YNDBR</strain>
        <tissue evidence="11">Leaf</tissue>
    </source>
</reference>
<dbReference type="EC" id="2.3.2.27" evidence="2"/>
<comment type="catalytic activity">
    <reaction evidence="1">
        <text>S-ubiquitinyl-[E2 ubiquitin-conjugating enzyme]-L-cysteine + [acceptor protein]-L-lysine = [E2 ubiquitin-conjugating enzyme]-L-cysteine + N(6)-ubiquitinyl-[acceptor protein]-L-lysine.</text>
        <dbReference type="EC" id="2.3.2.27"/>
    </reaction>
</comment>
<evidence type="ECO:0000256" key="6">
    <source>
        <dbReference type="ARBA" id="ARBA00022786"/>
    </source>
</evidence>
<dbReference type="GO" id="GO:0005737">
    <property type="term" value="C:cytoplasm"/>
    <property type="evidence" value="ECO:0007669"/>
    <property type="project" value="TreeGrafter"/>
</dbReference>
<keyword evidence="6" id="KW-0833">Ubl conjugation pathway</keyword>
<evidence type="ECO:0000256" key="3">
    <source>
        <dbReference type="ARBA" id="ARBA00022679"/>
    </source>
</evidence>
<evidence type="ECO:0000256" key="8">
    <source>
        <dbReference type="PROSITE-ProRule" id="PRU00175"/>
    </source>
</evidence>
<feature type="compositionally biased region" description="Basic and acidic residues" evidence="9">
    <location>
        <begin position="283"/>
        <end position="300"/>
    </location>
</feature>
<keyword evidence="5 8" id="KW-0863">Zinc-finger</keyword>
<dbReference type="InterPro" id="IPR001841">
    <property type="entry name" value="Znf_RING"/>
</dbReference>
<dbReference type="PANTHER" id="PTHR15710">
    <property type="entry name" value="E3 UBIQUITIN-PROTEIN LIGASE PRAJA"/>
    <property type="match status" value="1"/>
</dbReference>
<dbReference type="PROSITE" id="PS50089">
    <property type="entry name" value="ZF_RING_2"/>
    <property type="match status" value="1"/>
</dbReference>
<dbReference type="Proteomes" id="UP001420932">
    <property type="component" value="Unassembled WGS sequence"/>
</dbReference>
<evidence type="ECO:0000256" key="7">
    <source>
        <dbReference type="ARBA" id="ARBA00022833"/>
    </source>
</evidence>
<evidence type="ECO:0000256" key="5">
    <source>
        <dbReference type="ARBA" id="ARBA00022771"/>
    </source>
</evidence>
<dbReference type="GO" id="GO:0008270">
    <property type="term" value="F:zinc ion binding"/>
    <property type="evidence" value="ECO:0007669"/>
    <property type="project" value="UniProtKB-KW"/>
</dbReference>
<accession>A0AAP0EWP3</accession>
<feature type="region of interest" description="Disordered" evidence="9">
    <location>
        <begin position="283"/>
        <end position="312"/>
    </location>
</feature>
<evidence type="ECO:0000256" key="2">
    <source>
        <dbReference type="ARBA" id="ARBA00012483"/>
    </source>
</evidence>
<comment type="caution">
    <text evidence="11">The sequence shown here is derived from an EMBL/GenBank/DDBJ whole genome shotgun (WGS) entry which is preliminary data.</text>
</comment>
<name>A0AAP0EWP3_9MAGN</name>
<evidence type="ECO:0000313" key="12">
    <source>
        <dbReference type="Proteomes" id="UP001420932"/>
    </source>
</evidence>
<evidence type="ECO:0000256" key="4">
    <source>
        <dbReference type="ARBA" id="ARBA00022723"/>
    </source>
</evidence>
<dbReference type="Pfam" id="PF13639">
    <property type="entry name" value="zf-RING_2"/>
    <property type="match status" value="1"/>
</dbReference>
<dbReference type="GO" id="GO:0016567">
    <property type="term" value="P:protein ubiquitination"/>
    <property type="evidence" value="ECO:0007669"/>
    <property type="project" value="TreeGrafter"/>
</dbReference>
<dbReference type="AlphaFoldDB" id="A0AAP0EWP3"/>
<dbReference type="EMBL" id="JBBNAF010000011">
    <property type="protein sequence ID" value="KAK9099620.1"/>
    <property type="molecule type" value="Genomic_DNA"/>
</dbReference>
<dbReference type="FunFam" id="3.30.40.10:FF:000127">
    <property type="entry name" value="E3 ubiquitin-protein ligase RNF181"/>
    <property type="match status" value="1"/>
</dbReference>
<gene>
    <name evidence="11" type="ORF">Syun_026665</name>
</gene>
<keyword evidence="4" id="KW-0479">Metal-binding</keyword>
<evidence type="ECO:0000313" key="11">
    <source>
        <dbReference type="EMBL" id="KAK9099620.1"/>
    </source>
</evidence>
<dbReference type="SUPFAM" id="SSF57850">
    <property type="entry name" value="RING/U-box"/>
    <property type="match status" value="1"/>
</dbReference>
<dbReference type="PANTHER" id="PTHR15710:SF4">
    <property type="entry name" value="E3 UBIQUITIN-PROTEIN LIGASE AIP2"/>
    <property type="match status" value="1"/>
</dbReference>
<evidence type="ECO:0000256" key="1">
    <source>
        <dbReference type="ARBA" id="ARBA00000900"/>
    </source>
</evidence>
<dbReference type="CDD" id="cd16667">
    <property type="entry name" value="RING-H2_RNF126-like"/>
    <property type="match status" value="1"/>
</dbReference>
<proteinExistence type="predicted"/>
<organism evidence="11 12">
    <name type="scientific">Stephania yunnanensis</name>
    <dbReference type="NCBI Taxonomy" id="152371"/>
    <lineage>
        <taxon>Eukaryota</taxon>
        <taxon>Viridiplantae</taxon>
        <taxon>Streptophyta</taxon>
        <taxon>Embryophyta</taxon>
        <taxon>Tracheophyta</taxon>
        <taxon>Spermatophyta</taxon>
        <taxon>Magnoliopsida</taxon>
        <taxon>Ranunculales</taxon>
        <taxon>Menispermaceae</taxon>
        <taxon>Menispermoideae</taxon>
        <taxon>Cissampelideae</taxon>
        <taxon>Stephania</taxon>
    </lineage>
</organism>
<dbReference type="InterPro" id="IPR013083">
    <property type="entry name" value="Znf_RING/FYVE/PHD"/>
</dbReference>
<evidence type="ECO:0000259" key="10">
    <source>
        <dbReference type="PROSITE" id="PS50089"/>
    </source>
</evidence>
<dbReference type="GO" id="GO:0061630">
    <property type="term" value="F:ubiquitin protein ligase activity"/>
    <property type="evidence" value="ECO:0007669"/>
    <property type="project" value="UniProtKB-EC"/>
</dbReference>
<keyword evidence="12" id="KW-1185">Reference proteome</keyword>
<protein>
    <recommendedName>
        <fullName evidence="2">RING-type E3 ubiquitin transferase</fullName>
        <ecNumber evidence="2">2.3.2.27</ecNumber>
    </recommendedName>
</protein>
<keyword evidence="7" id="KW-0862">Zinc</keyword>
<evidence type="ECO:0000256" key="9">
    <source>
        <dbReference type="SAM" id="MobiDB-lite"/>
    </source>
</evidence>
<dbReference type="Gene3D" id="3.30.40.10">
    <property type="entry name" value="Zinc/RING finger domain, C3HC4 (zinc finger)"/>
    <property type="match status" value="1"/>
</dbReference>
<keyword evidence="3" id="KW-0808">Transferase</keyword>
<dbReference type="SMART" id="SM00184">
    <property type="entry name" value="RING"/>
    <property type="match status" value="1"/>
</dbReference>